<dbReference type="Proteomes" id="UP000053647">
    <property type="component" value="Unassembled WGS sequence"/>
</dbReference>
<dbReference type="OrthoDB" id="538223at2759"/>
<evidence type="ECO:0000256" key="3">
    <source>
        <dbReference type="PROSITE-ProRule" id="PRU00221"/>
    </source>
</evidence>
<keyword evidence="5" id="KW-1185">Reference proteome</keyword>
<dbReference type="SMART" id="SM00320">
    <property type="entry name" value="WD40"/>
    <property type="match status" value="7"/>
</dbReference>
<reference evidence="5" key="2">
    <citation type="submission" date="2015-01" db="EMBL/GenBank/DDBJ databases">
        <title>Evolutionary Origins and Diversification of the Mycorrhizal Mutualists.</title>
        <authorList>
            <consortium name="DOE Joint Genome Institute"/>
            <consortium name="Mycorrhizal Genomics Consortium"/>
            <person name="Kohler A."/>
            <person name="Kuo A."/>
            <person name="Nagy L.G."/>
            <person name="Floudas D."/>
            <person name="Copeland A."/>
            <person name="Barry K.W."/>
            <person name="Cichocki N."/>
            <person name="Veneault-Fourrey C."/>
            <person name="LaButti K."/>
            <person name="Lindquist E.A."/>
            <person name="Lipzen A."/>
            <person name="Lundell T."/>
            <person name="Morin E."/>
            <person name="Murat C."/>
            <person name="Riley R."/>
            <person name="Ohm R."/>
            <person name="Sun H."/>
            <person name="Tunlid A."/>
            <person name="Henrissat B."/>
            <person name="Grigoriev I.V."/>
            <person name="Hibbett D.S."/>
            <person name="Martin F."/>
        </authorList>
    </citation>
    <scope>NUCLEOTIDE SEQUENCE [LARGE SCALE GENOMIC DNA]</scope>
    <source>
        <strain evidence="5">ATCC 200175</strain>
    </source>
</reference>
<protein>
    <submittedName>
        <fullName evidence="4">Unplaced genomic scaffold PAXINscaffold_21, whole genome shotgun sequence</fullName>
    </submittedName>
</protein>
<dbReference type="PANTHER" id="PTHR19848">
    <property type="entry name" value="WD40 REPEAT PROTEIN"/>
    <property type="match status" value="1"/>
</dbReference>
<evidence type="ECO:0000256" key="2">
    <source>
        <dbReference type="ARBA" id="ARBA00022737"/>
    </source>
</evidence>
<dbReference type="Pfam" id="PF00400">
    <property type="entry name" value="WD40"/>
    <property type="match status" value="6"/>
</dbReference>
<dbReference type="Gene3D" id="2.130.10.10">
    <property type="entry name" value="YVTN repeat-like/Quinoprotein amine dehydrogenase"/>
    <property type="match status" value="2"/>
</dbReference>
<dbReference type="InterPro" id="IPR001680">
    <property type="entry name" value="WD40_rpt"/>
</dbReference>
<dbReference type="PROSITE" id="PS50082">
    <property type="entry name" value="WD_REPEATS_2"/>
    <property type="match status" value="4"/>
</dbReference>
<feature type="repeat" description="WD" evidence="3">
    <location>
        <begin position="19"/>
        <end position="60"/>
    </location>
</feature>
<keyword evidence="2" id="KW-0677">Repeat</keyword>
<evidence type="ECO:0000313" key="4">
    <source>
        <dbReference type="EMBL" id="KIJ14402.1"/>
    </source>
</evidence>
<name>A0A0C9U4M8_PAXIN</name>
<sequence>MSNTSQKPTDTAAKPVTTMSGHESYIRGIAYLPGGKRVVSCSQDNTVRIWDVEKGGQKGTSMVPEGGVYALAVTKDGKKILSGSGIKVTMWDVETHERIEEWAGHTGIIGCIALSPDDRLAASGALDGKFVIGEMTSMKRSGNIKHSIDAGNRVNSLCFSPNGEKLACASVNQGHVIQVYDVDSGNLVLGPIKGHENWIRCVLWSLDGSQLFSASDDRTIRCWNSETGKPIGKPWTGHTHYVISLSLSPDGTKLASASLDKTIRFWDTHSGKPIGHSLQHEDNQRAVAFSPSGEFVASGGKDLKVSIWRVPWWVEGRKQVITTPTYVPMLFLTISVPSGTSFATAATCRRPSDRIIFSTASTSCPFRPHTYCNAGSALSRHCMASQ</sequence>
<dbReference type="PRINTS" id="PR00320">
    <property type="entry name" value="GPROTEINBRPT"/>
</dbReference>
<gene>
    <name evidence="4" type="ORF">PAXINDRAFT_79214</name>
</gene>
<dbReference type="InterPro" id="IPR020472">
    <property type="entry name" value="WD40_PAC1"/>
</dbReference>
<dbReference type="AlphaFoldDB" id="A0A0C9U4M8"/>
<accession>A0A0C9U4M8</accession>
<feature type="repeat" description="WD" evidence="3">
    <location>
        <begin position="192"/>
        <end position="233"/>
    </location>
</feature>
<dbReference type="EMBL" id="KN819343">
    <property type="protein sequence ID" value="KIJ14402.1"/>
    <property type="molecule type" value="Genomic_DNA"/>
</dbReference>
<dbReference type="PROSITE" id="PS00678">
    <property type="entry name" value="WD_REPEATS_1"/>
    <property type="match status" value="2"/>
</dbReference>
<evidence type="ECO:0000256" key="1">
    <source>
        <dbReference type="ARBA" id="ARBA00022574"/>
    </source>
</evidence>
<feature type="repeat" description="WD" evidence="3">
    <location>
        <begin position="235"/>
        <end position="276"/>
    </location>
</feature>
<feature type="repeat" description="WD" evidence="3">
    <location>
        <begin position="277"/>
        <end position="310"/>
    </location>
</feature>
<organism evidence="4 5">
    <name type="scientific">Paxillus involutus ATCC 200175</name>
    <dbReference type="NCBI Taxonomy" id="664439"/>
    <lineage>
        <taxon>Eukaryota</taxon>
        <taxon>Fungi</taxon>
        <taxon>Dikarya</taxon>
        <taxon>Basidiomycota</taxon>
        <taxon>Agaricomycotina</taxon>
        <taxon>Agaricomycetes</taxon>
        <taxon>Agaricomycetidae</taxon>
        <taxon>Boletales</taxon>
        <taxon>Paxilineae</taxon>
        <taxon>Paxillaceae</taxon>
        <taxon>Paxillus</taxon>
    </lineage>
</organism>
<dbReference type="PANTHER" id="PTHR19848:SF8">
    <property type="entry name" value="F-BOX AND WD REPEAT DOMAIN CONTAINING 7"/>
    <property type="match status" value="1"/>
</dbReference>
<dbReference type="InterPro" id="IPR019775">
    <property type="entry name" value="WD40_repeat_CS"/>
</dbReference>
<dbReference type="InterPro" id="IPR015943">
    <property type="entry name" value="WD40/YVTN_repeat-like_dom_sf"/>
</dbReference>
<evidence type="ECO:0000313" key="5">
    <source>
        <dbReference type="Proteomes" id="UP000053647"/>
    </source>
</evidence>
<dbReference type="HOGENOM" id="CLU_000288_57_33_1"/>
<reference evidence="4 5" key="1">
    <citation type="submission" date="2014-06" db="EMBL/GenBank/DDBJ databases">
        <authorList>
            <consortium name="DOE Joint Genome Institute"/>
            <person name="Kuo A."/>
            <person name="Kohler A."/>
            <person name="Nagy L.G."/>
            <person name="Floudas D."/>
            <person name="Copeland A."/>
            <person name="Barry K.W."/>
            <person name="Cichocki N."/>
            <person name="Veneault-Fourrey C."/>
            <person name="LaButti K."/>
            <person name="Lindquist E.A."/>
            <person name="Lipzen A."/>
            <person name="Lundell T."/>
            <person name="Morin E."/>
            <person name="Murat C."/>
            <person name="Sun H."/>
            <person name="Tunlid A."/>
            <person name="Henrissat B."/>
            <person name="Grigoriev I.V."/>
            <person name="Hibbett D.S."/>
            <person name="Martin F."/>
            <person name="Nordberg H.P."/>
            <person name="Cantor M.N."/>
            <person name="Hua S.X."/>
        </authorList>
    </citation>
    <scope>NUCLEOTIDE SEQUENCE [LARGE SCALE GENOMIC DNA]</scope>
    <source>
        <strain evidence="4 5">ATCC 200175</strain>
    </source>
</reference>
<proteinExistence type="predicted"/>
<dbReference type="PROSITE" id="PS50294">
    <property type="entry name" value="WD_REPEATS_REGION"/>
    <property type="match status" value="4"/>
</dbReference>
<dbReference type="InterPro" id="IPR036322">
    <property type="entry name" value="WD40_repeat_dom_sf"/>
</dbReference>
<keyword evidence="1 3" id="KW-0853">WD repeat</keyword>
<dbReference type="CDD" id="cd00200">
    <property type="entry name" value="WD40"/>
    <property type="match status" value="1"/>
</dbReference>
<dbReference type="SUPFAM" id="SSF50978">
    <property type="entry name" value="WD40 repeat-like"/>
    <property type="match status" value="1"/>
</dbReference>